<evidence type="ECO:0000256" key="1">
    <source>
        <dbReference type="SAM" id="Coils"/>
    </source>
</evidence>
<comment type="caution">
    <text evidence="4">The sequence shown here is derived from an EMBL/GenBank/DDBJ whole genome shotgun (WGS) entry which is preliminary data.</text>
</comment>
<protein>
    <submittedName>
        <fullName evidence="4">Uncharacterized protein</fullName>
    </submittedName>
</protein>
<gene>
    <name evidence="4" type="ORF">PCOR1329_LOCUS64220</name>
</gene>
<feature type="coiled-coil region" evidence="1">
    <location>
        <begin position="217"/>
        <end position="244"/>
    </location>
</feature>
<name>A0ABN9W5D0_9DINO</name>
<feature type="region of interest" description="Disordered" evidence="2">
    <location>
        <begin position="189"/>
        <end position="211"/>
    </location>
</feature>
<keyword evidence="3" id="KW-0732">Signal</keyword>
<dbReference type="Proteomes" id="UP001189429">
    <property type="component" value="Unassembled WGS sequence"/>
</dbReference>
<organism evidence="4 5">
    <name type="scientific">Prorocentrum cordatum</name>
    <dbReference type="NCBI Taxonomy" id="2364126"/>
    <lineage>
        <taxon>Eukaryota</taxon>
        <taxon>Sar</taxon>
        <taxon>Alveolata</taxon>
        <taxon>Dinophyceae</taxon>
        <taxon>Prorocentrales</taxon>
        <taxon>Prorocentraceae</taxon>
        <taxon>Prorocentrum</taxon>
    </lineage>
</organism>
<sequence>MKCARVLLVALALAGASGQSPIGKVIELLSSLEAQIQREAEESAKLNSEKEGWCKDTSVNLGFEIKTGASEVEELKAAIGKEAASISSLTSKVEVLAATIAKSDADLAAATKIRGEETTDFAAEEKELTDTVSALQRAIGILQREMSKAGGAAFVQVKSAASVIQALQALVKASAFSAADANTLTSFVQNTQGGEDSDEEPGAPEAATYTSKSGSIVDVLEDLLDKATAQLDAARKKETSARQNFEMLAQSLKDEIEFSTKDMGEAKKSAAASGEAKSEAEGALAAGSKDLAGDKAALEELKKDCAAHADDYAAEASSRAQELKAVQAAKKVLSETTTQLAQRMSSAMRFSSASGEDPFAKVKSLIGDMIQKLEAESGADTKHKQYCDTEMADTTDKQDEKTTLVEKLTTKINQMTARSAALKESIATLQKELSELAASQAQMDKMRAAENELFLEQKTELTTGISGVRTAMKTLREYYGGGAKDHAAASDAGSSILGLLEVCLSDFTKSLAEATATEDSAASEYSSTTMQNKIEKTAKDQDVKYQGKEAADLDKAVVEATSDRASTQEELDAVLEYLAKLKDMCVAKPETYAERADRRAAEISGLKQALSILDGQALLIQRKTLRGRV</sequence>
<reference evidence="4" key="1">
    <citation type="submission" date="2023-10" db="EMBL/GenBank/DDBJ databases">
        <authorList>
            <person name="Chen Y."/>
            <person name="Shah S."/>
            <person name="Dougan E. K."/>
            <person name="Thang M."/>
            <person name="Chan C."/>
        </authorList>
    </citation>
    <scope>NUCLEOTIDE SEQUENCE [LARGE SCALE GENOMIC DNA]</scope>
</reference>
<proteinExistence type="predicted"/>
<evidence type="ECO:0000256" key="2">
    <source>
        <dbReference type="SAM" id="MobiDB-lite"/>
    </source>
</evidence>
<evidence type="ECO:0000313" key="4">
    <source>
        <dbReference type="EMBL" id="CAK0881316.1"/>
    </source>
</evidence>
<evidence type="ECO:0000256" key="3">
    <source>
        <dbReference type="SAM" id="SignalP"/>
    </source>
</evidence>
<keyword evidence="1" id="KW-0175">Coiled coil</keyword>
<feature type="coiled-coil region" evidence="1">
    <location>
        <begin position="405"/>
        <end position="449"/>
    </location>
</feature>
<feature type="signal peptide" evidence="3">
    <location>
        <begin position="1"/>
        <end position="18"/>
    </location>
</feature>
<feature type="chain" id="PRO_5046418793" evidence="3">
    <location>
        <begin position="19"/>
        <end position="629"/>
    </location>
</feature>
<keyword evidence="5" id="KW-1185">Reference proteome</keyword>
<evidence type="ECO:0000313" key="5">
    <source>
        <dbReference type="Proteomes" id="UP001189429"/>
    </source>
</evidence>
<accession>A0ABN9W5D0</accession>
<dbReference type="EMBL" id="CAUYUJ010018176">
    <property type="protein sequence ID" value="CAK0881316.1"/>
    <property type="molecule type" value="Genomic_DNA"/>
</dbReference>